<reference evidence="2" key="1">
    <citation type="submission" date="2023-07" db="EMBL/GenBank/DDBJ databases">
        <title>Chromosome-level genome assembly of Artemia franciscana.</title>
        <authorList>
            <person name="Jo E."/>
        </authorList>
    </citation>
    <scope>NUCLEOTIDE SEQUENCE</scope>
    <source>
        <tissue evidence="2">Whole body</tissue>
    </source>
</reference>
<protein>
    <recommendedName>
        <fullName evidence="4">DUF4371 domain-containing protein</fullName>
    </recommendedName>
</protein>
<evidence type="ECO:0000313" key="2">
    <source>
        <dbReference type="EMBL" id="KAK2724524.1"/>
    </source>
</evidence>
<accession>A0AA88IC97</accession>
<dbReference type="PANTHER" id="PTHR37162:SF1">
    <property type="entry name" value="BED-TYPE DOMAIN-CONTAINING PROTEIN"/>
    <property type="match status" value="1"/>
</dbReference>
<comment type="caution">
    <text evidence="2">The sequence shown here is derived from an EMBL/GenBank/DDBJ whole genome shotgun (WGS) entry which is preliminary data.</text>
</comment>
<dbReference type="EMBL" id="JAVRJZ010000003">
    <property type="protein sequence ID" value="KAK2724524.1"/>
    <property type="molecule type" value="Genomic_DNA"/>
</dbReference>
<gene>
    <name evidence="2" type="ORF">QYM36_001127</name>
</gene>
<dbReference type="Proteomes" id="UP001187531">
    <property type="component" value="Unassembled WGS sequence"/>
</dbReference>
<dbReference type="PANTHER" id="PTHR37162">
    <property type="entry name" value="HAT FAMILY DIMERISATION DOMAINCONTAINING PROTEIN-RELATED"/>
    <property type="match status" value="1"/>
</dbReference>
<evidence type="ECO:0000256" key="1">
    <source>
        <dbReference type="SAM" id="MobiDB-lite"/>
    </source>
</evidence>
<feature type="region of interest" description="Disordered" evidence="1">
    <location>
        <begin position="1"/>
        <end position="30"/>
    </location>
</feature>
<organism evidence="2 3">
    <name type="scientific">Artemia franciscana</name>
    <name type="common">Brine shrimp</name>
    <name type="synonym">Artemia sanfranciscana</name>
    <dbReference type="NCBI Taxonomy" id="6661"/>
    <lineage>
        <taxon>Eukaryota</taxon>
        <taxon>Metazoa</taxon>
        <taxon>Ecdysozoa</taxon>
        <taxon>Arthropoda</taxon>
        <taxon>Crustacea</taxon>
        <taxon>Branchiopoda</taxon>
        <taxon>Anostraca</taxon>
        <taxon>Artemiidae</taxon>
        <taxon>Artemia</taxon>
    </lineage>
</organism>
<dbReference type="AlphaFoldDB" id="A0AA88IC97"/>
<proteinExistence type="predicted"/>
<name>A0AA88IC97_ARTSF</name>
<feature type="compositionally biased region" description="Polar residues" evidence="1">
    <location>
        <begin position="1"/>
        <end position="20"/>
    </location>
</feature>
<evidence type="ECO:0008006" key="4">
    <source>
        <dbReference type="Google" id="ProtNLM"/>
    </source>
</evidence>
<keyword evidence="3" id="KW-1185">Reference proteome</keyword>
<sequence>MTTVIKTQTIVNPPTKNPGSQRRRADQRYKTEWEKESDFKEWVRKGKVQTGQNSGYFAPCLYCKKDFVCKKGKHDAKRHKQTKANEKNKKAWITSSSKTMPLSLHFSGDPKIERVATVEAKLVTFLVEHDLPCSLSEDLLKLMKSMPGPDLLSQATLGRTKATNIARQALAPHFHEKLLESLKTNLFSVVIDEITDSSVAKQLAVCVSFCDEAMTVQVDLLALVECRDGSASGLFNQIVKVIVDVKKAGVPLQN</sequence>
<evidence type="ECO:0000313" key="3">
    <source>
        <dbReference type="Proteomes" id="UP001187531"/>
    </source>
</evidence>